<dbReference type="PIRSF" id="PIRSF004846">
    <property type="entry name" value="ModA"/>
    <property type="match status" value="1"/>
</dbReference>
<keyword evidence="6" id="KW-1185">Reference proteome</keyword>
<dbReference type="NCBIfam" id="TIGR01256">
    <property type="entry name" value="modA"/>
    <property type="match status" value="1"/>
</dbReference>
<reference evidence="5 6" key="1">
    <citation type="submission" date="2021-08" db="EMBL/GenBank/DDBJ databases">
        <title>Draft genome sequence of Spirulina subsalsa with high tolerance to salinity and hype-accumulation of phycocyanin.</title>
        <authorList>
            <person name="Pei H."/>
            <person name="Jiang L."/>
        </authorList>
    </citation>
    <scope>NUCLEOTIDE SEQUENCE [LARGE SCALE GENOMIC DNA]</scope>
    <source>
        <strain evidence="5 6">FACHB-351</strain>
    </source>
</reference>
<sequence>MKPALKFCLFLLIGLLIACKTSSPPQDRITLTVSAAANLNEVFPQIRERWQEETGHSIAFNFGSTGQLAQQIERGAPIDLFAAANRHVIEDLDRKGLIESETKALYAIGQIILWQRPESALEITTLEDLLKPEIQRIALANPDHAPYGVAAREALQTLGLWDILQPKLIYGENVRQAQYYAETGNVDVAITALSLSIGKPGQWVLIPADLHQPLEQMLALPKNAPHPQEAREFASFIKGEQGRVLMEQYGFTMPEESEVRSQD</sequence>
<evidence type="ECO:0000256" key="3">
    <source>
        <dbReference type="ARBA" id="ARBA00022729"/>
    </source>
</evidence>
<feature type="chain" id="PRO_5046153996" evidence="4">
    <location>
        <begin position="19"/>
        <end position="263"/>
    </location>
</feature>
<evidence type="ECO:0000256" key="2">
    <source>
        <dbReference type="ARBA" id="ARBA00022723"/>
    </source>
</evidence>
<proteinExistence type="inferred from homology"/>
<dbReference type="PANTHER" id="PTHR30632:SF14">
    <property type="entry name" value="TUNGSTATE_MOLYBDATE_CHROMATE-BINDING PROTEIN MODA"/>
    <property type="match status" value="1"/>
</dbReference>
<evidence type="ECO:0000256" key="1">
    <source>
        <dbReference type="ARBA" id="ARBA00009175"/>
    </source>
</evidence>
<accession>A0ABT3LB38</accession>
<keyword evidence="3 4" id="KW-0732">Signal</keyword>
<comment type="similarity">
    <text evidence="1">Belongs to the bacterial solute-binding protein ModA family.</text>
</comment>
<protein>
    <submittedName>
        <fullName evidence="5">Molybdate ABC transporter substrate-binding protein</fullName>
    </submittedName>
</protein>
<organism evidence="5 6">
    <name type="scientific">Spirulina subsalsa FACHB-351</name>
    <dbReference type="NCBI Taxonomy" id="234711"/>
    <lineage>
        <taxon>Bacteria</taxon>
        <taxon>Bacillati</taxon>
        <taxon>Cyanobacteriota</taxon>
        <taxon>Cyanophyceae</taxon>
        <taxon>Spirulinales</taxon>
        <taxon>Spirulinaceae</taxon>
        <taxon>Spirulina</taxon>
    </lineage>
</organism>
<evidence type="ECO:0000313" key="6">
    <source>
        <dbReference type="Proteomes" id="UP001526426"/>
    </source>
</evidence>
<keyword evidence="2" id="KW-0479">Metal-binding</keyword>
<dbReference type="InterPro" id="IPR044084">
    <property type="entry name" value="AvModA-like_subst-bd"/>
</dbReference>
<dbReference type="InterPro" id="IPR005950">
    <property type="entry name" value="ModA"/>
</dbReference>
<dbReference type="CDD" id="cd13539">
    <property type="entry name" value="PBP2_AvModA"/>
    <property type="match status" value="1"/>
</dbReference>
<feature type="signal peptide" evidence="4">
    <location>
        <begin position="1"/>
        <end position="18"/>
    </location>
</feature>
<dbReference type="SUPFAM" id="SSF53850">
    <property type="entry name" value="Periplasmic binding protein-like II"/>
    <property type="match status" value="1"/>
</dbReference>
<dbReference type="InterPro" id="IPR050682">
    <property type="entry name" value="ModA/WtpA"/>
</dbReference>
<dbReference type="EMBL" id="JAIHOM010000166">
    <property type="protein sequence ID" value="MCW6038718.1"/>
    <property type="molecule type" value="Genomic_DNA"/>
</dbReference>
<dbReference type="Proteomes" id="UP001526426">
    <property type="component" value="Unassembled WGS sequence"/>
</dbReference>
<dbReference type="Pfam" id="PF13531">
    <property type="entry name" value="SBP_bac_11"/>
    <property type="match status" value="1"/>
</dbReference>
<gene>
    <name evidence="5" type="primary">modA</name>
    <name evidence="5" type="ORF">K4A83_20935</name>
</gene>
<dbReference type="Gene3D" id="3.40.190.10">
    <property type="entry name" value="Periplasmic binding protein-like II"/>
    <property type="match status" value="2"/>
</dbReference>
<evidence type="ECO:0000256" key="4">
    <source>
        <dbReference type="SAM" id="SignalP"/>
    </source>
</evidence>
<dbReference type="PROSITE" id="PS51257">
    <property type="entry name" value="PROKAR_LIPOPROTEIN"/>
    <property type="match status" value="1"/>
</dbReference>
<dbReference type="PANTHER" id="PTHR30632">
    <property type="entry name" value="MOLYBDATE-BINDING PERIPLASMIC PROTEIN"/>
    <property type="match status" value="1"/>
</dbReference>
<comment type="caution">
    <text evidence="5">The sequence shown here is derived from an EMBL/GenBank/DDBJ whole genome shotgun (WGS) entry which is preliminary data.</text>
</comment>
<name>A0ABT3LB38_9CYAN</name>
<evidence type="ECO:0000313" key="5">
    <source>
        <dbReference type="EMBL" id="MCW6038718.1"/>
    </source>
</evidence>
<dbReference type="RefSeq" id="WP_265266639.1">
    <property type="nucleotide sequence ID" value="NZ_JAIHOM010000166.1"/>
</dbReference>